<sequence>MCHDFMREIINGEFSTLPLTIAQSFVVGLSTSSPTNVSVHVELEEQTKFFLKAGKSYTLSVSPSQPKYAFISLRQNFRYCGGGGGIGR</sequence>
<dbReference type="Proteomes" id="UP001152888">
    <property type="component" value="Unassembled WGS sequence"/>
</dbReference>
<dbReference type="AlphaFoldDB" id="A0A9P0QJ21"/>
<comment type="caution">
    <text evidence="1">The sequence shown here is derived from an EMBL/GenBank/DDBJ whole genome shotgun (WGS) entry which is preliminary data.</text>
</comment>
<keyword evidence="2" id="KW-1185">Reference proteome</keyword>
<dbReference type="OrthoDB" id="416618at2759"/>
<proteinExistence type="predicted"/>
<evidence type="ECO:0000313" key="1">
    <source>
        <dbReference type="EMBL" id="CAH2021330.1"/>
    </source>
</evidence>
<accession>A0A9P0QJ21</accession>
<gene>
    <name evidence="1" type="ORF">ACAOBT_LOCUS38473</name>
</gene>
<reference evidence="1" key="1">
    <citation type="submission" date="2022-03" db="EMBL/GenBank/DDBJ databases">
        <authorList>
            <person name="Sayadi A."/>
        </authorList>
    </citation>
    <scope>NUCLEOTIDE SEQUENCE</scope>
</reference>
<dbReference type="EMBL" id="CAKOFQ010012129">
    <property type="protein sequence ID" value="CAH2021330.1"/>
    <property type="molecule type" value="Genomic_DNA"/>
</dbReference>
<evidence type="ECO:0000313" key="2">
    <source>
        <dbReference type="Proteomes" id="UP001152888"/>
    </source>
</evidence>
<protein>
    <submittedName>
        <fullName evidence="1">Uncharacterized protein</fullName>
    </submittedName>
</protein>
<name>A0A9P0QJ21_ACAOB</name>
<organism evidence="1 2">
    <name type="scientific">Acanthoscelides obtectus</name>
    <name type="common">Bean weevil</name>
    <name type="synonym">Bruchus obtectus</name>
    <dbReference type="NCBI Taxonomy" id="200917"/>
    <lineage>
        <taxon>Eukaryota</taxon>
        <taxon>Metazoa</taxon>
        <taxon>Ecdysozoa</taxon>
        <taxon>Arthropoda</taxon>
        <taxon>Hexapoda</taxon>
        <taxon>Insecta</taxon>
        <taxon>Pterygota</taxon>
        <taxon>Neoptera</taxon>
        <taxon>Endopterygota</taxon>
        <taxon>Coleoptera</taxon>
        <taxon>Polyphaga</taxon>
        <taxon>Cucujiformia</taxon>
        <taxon>Chrysomeloidea</taxon>
        <taxon>Chrysomelidae</taxon>
        <taxon>Bruchinae</taxon>
        <taxon>Bruchini</taxon>
        <taxon>Acanthoscelides</taxon>
    </lineage>
</organism>